<evidence type="ECO:0000256" key="6">
    <source>
        <dbReference type="ARBA" id="ARBA00022842"/>
    </source>
</evidence>
<dbReference type="InterPro" id="IPR014729">
    <property type="entry name" value="Rossmann-like_a/b/a_fold"/>
</dbReference>
<keyword evidence="12" id="KW-1185">Reference proteome</keyword>
<comment type="caution">
    <text evidence="11">The sequence shown here is derived from an EMBL/GenBank/DDBJ whole genome shotgun (WGS) entry which is preliminary data.</text>
</comment>
<keyword evidence="1 9" id="KW-0963">Cytoplasm</keyword>
<evidence type="ECO:0000313" key="12">
    <source>
        <dbReference type="Proteomes" id="UP000546464"/>
    </source>
</evidence>
<evidence type="ECO:0000313" key="11">
    <source>
        <dbReference type="EMBL" id="MBC2596418.1"/>
    </source>
</evidence>
<feature type="binding site" evidence="9">
    <location>
        <position position="87"/>
    </location>
    <ligand>
        <name>substrate</name>
    </ligand>
</feature>
<feature type="binding site" evidence="9">
    <location>
        <position position="41"/>
    </location>
    <ligand>
        <name>substrate</name>
    </ligand>
</feature>
<keyword evidence="6 9" id="KW-0460">Magnesium</keyword>
<proteinExistence type="inferred from homology"/>
<feature type="binding site" evidence="9">
    <location>
        <position position="9"/>
    </location>
    <ligand>
        <name>substrate</name>
    </ligand>
</feature>
<keyword evidence="4 9" id="KW-0547">Nucleotide-binding</keyword>
<dbReference type="GO" id="GO:0004595">
    <property type="term" value="F:pantetheine-phosphate adenylyltransferase activity"/>
    <property type="evidence" value="ECO:0007669"/>
    <property type="project" value="UniProtKB-UniRule"/>
</dbReference>
<dbReference type="CDD" id="cd02163">
    <property type="entry name" value="PPAT"/>
    <property type="match status" value="1"/>
</dbReference>
<feature type="binding site" evidence="9">
    <location>
        <begin position="123"/>
        <end position="129"/>
    </location>
    <ligand>
        <name>ATP</name>
        <dbReference type="ChEBI" id="CHEBI:30616"/>
    </ligand>
</feature>
<feature type="site" description="Transition state stabilizer" evidence="9">
    <location>
        <position position="17"/>
    </location>
</feature>
<dbReference type="EMBL" id="JACHVB010000064">
    <property type="protein sequence ID" value="MBC2596418.1"/>
    <property type="molecule type" value="Genomic_DNA"/>
</dbReference>
<dbReference type="Proteomes" id="UP000546464">
    <property type="component" value="Unassembled WGS sequence"/>
</dbReference>
<comment type="cofactor">
    <cofactor evidence="9">
        <name>Mg(2+)</name>
        <dbReference type="ChEBI" id="CHEBI:18420"/>
    </cofactor>
</comment>
<feature type="domain" description="Cytidyltransferase-like" evidence="10">
    <location>
        <begin position="5"/>
        <end position="133"/>
    </location>
</feature>
<name>A0A842HKE5_9BACT</name>
<evidence type="ECO:0000256" key="1">
    <source>
        <dbReference type="ARBA" id="ARBA00022490"/>
    </source>
</evidence>
<evidence type="ECO:0000259" key="10">
    <source>
        <dbReference type="Pfam" id="PF01467"/>
    </source>
</evidence>
<dbReference type="Gene3D" id="3.40.50.620">
    <property type="entry name" value="HUPs"/>
    <property type="match status" value="1"/>
</dbReference>
<evidence type="ECO:0000256" key="4">
    <source>
        <dbReference type="ARBA" id="ARBA00022741"/>
    </source>
</evidence>
<evidence type="ECO:0000256" key="5">
    <source>
        <dbReference type="ARBA" id="ARBA00022840"/>
    </source>
</evidence>
<evidence type="ECO:0000256" key="9">
    <source>
        <dbReference type="HAMAP-Rule" id="MF_00151"/>
    </source>
</evidence>
<dbReference type="GO" id="GO:0005524">
    <property type="term" value="F:ATP binding"/>
    <property type="evidence" value="ECO:0007669"/>
    <property type="project" value="UniProtKB-KW"/>
</dbReference>
<comment type="catalytic activity">
    <reaction evidence="8 9">
        <text>(R)-4'-phosphopantetheine + ATP + H(+) = 3'-dephospho-CoA + diphosphate</text>
        <dbReference type="Rhea" id="RHEA:19801"/>
        <dbReference type="ChEBI" id="CHEBI:15378"/>
        <dbReference type="ChEBI" id="CHEBI:30616"/>
        <dbReference type="ChEBI" id="CHEBI:33019"/>
        <dbReference type="ChEBI" id="CHEBI:57328"/>
        <dbReference type="ChEBI" id="CHEBI:61723"/>
        <dbReference type="EC" id="2.7.7.3"/>
    </reaction>
</comment>
<keyword evidence="3 9" id="KW-0548">Nucleotidyltransferase</keyword>
<feature type="binding site" evidence="9">
    <location>
        <position position="73"/>
    </location>
    <ligand>
        <name>substrate</name>
    </ligand>
</feature>
<organism evidence="11 12">
    <name type="scientific">Ruficoccus amylovorans</name>
    <dbReference type="NCBI Taxonomy" id="1804625"/>
    <lineage>
        <taxon>Bacteria</taxon>
        <taxon>Pseudomonadati</taxon>
        <taxon>Verrucomicrobiota</taxon>
        <taxon>Opitutia</taxon>
        <taxon>Puniceicoccales</taxon>
        <taxon>Cerasicoccaceae</taxon>
        <taxon>Ruficoccus</taxon>
    </lineage>
</organism>
<dbReference type="InterPro" id="IPR004821">
    <property type="entry name" value="Cyt_trans-like"/>
</dbReference>
<dbReference type="AlphaFoldDB" id="A0A842HKE5"/>
<dbReference type="InterPro" id="IPR001980">
    <property type="entry name" value="PPAT"/>
</dbReference>
<accession>A0A842HKE5</accession>
<protein>
    <recommendedName>
        <fullName evidence="9">Phosphopantetheine adenylyltransferase</fullName>
        <ecNumber evidence="9">2.7.7.3</ecNumber>
    </recommendedName>
    <alternativeName>
        <fullName evidence="9">Dephospho-CoA pyrophosphorylase</fullName>
    </alternativeName>
    <alternativeName>
        <fullName evidence="9">Pantetheine-phosphate adenylyltransferase</fullName>
        <shortName evidence="9">PPAT</shortName>
    </alternativeName>
</protein>
<dbReference type="EC" id="2.7.7.3" evidence="9"/>
<comment type="subcellular location">
    <subcellularLocation>
        <location evidence="9">Cytoplasm</location>
    </subcellularLocation>
</comment>
<dbReference type="GO" id="GO:0005737">
    <property type="term" value="C:cytoplasm"/>
    <property type="evidence" value="ECO:0007669"/>
    <property type="project" value="UniProtKB-SubCell"/>
</dbReference>
<dbReference type="PANTHER" id="PTHR21342:SF1">
    <property type="entry name" value="PHOSPHOPANTETHEINE ADENYLYLTRANSFERASE"/>
    <property type="match status" value="1"/>
</dbReference>
<comment type="function">
    <text evidence="9">Reversibly transfers an adenylyl group from ATP to 4'-phosphopantetheine, yielding dephospho-CoA (dPCoA) and pyrophosphate.</text>
</comment>
<dbReference type="HAMAP" id="MF_00151">
    <property type="entry name" value="PPAT_bact"/>
    <property type="match status" value="1"/>
</dbReference>
<dbReference type="SUPFAM" id="SSF52374">
    <property type="entry name" value="Nucleotidylyl transferase"/>
    <property type="match status" value="1"/>
</dbReference>
<evidence type="ECO:0000256" key="2">
    <source>
        <dbReference type="ARBA" id="ARBA00022679"/>
    </source>
</evidence>
<keyword evidence="7 9" id="KW-0173">Coenzyme A biosynthesis</keyword>
<evidence type="ECO:0000256" key="7">
    <source>
        <dbReference type="ARBA" id="ARBA00022993"/>
    </source>
</evidence>
<dbReference type="UniPathway" id="UPA00241">
    <property type="reaction ID" value="UER00355"/>
</dbReference>
<dbReference type="GO" id="GO:0015937">
    <property type="term" value="P:coenzyme A biosynthetic process"/>
    <property type="evidence" value="ECO:0007669"/>
    <property type="project" value="UniProtKB-UniRule"/>
</dbReference>
<sequence>MRRALYAGTFDPVTNGHLDVLRRACELFDEVIMAAAPNREKHPLLPVEQRAQLIEENLAGIPNARVAILSGLTVDFARKMGAQTIVRGLRAISDFEFEFQLAQMNRDLAPEIETIFLMPKQEHFYTSSSLVKAVAQYDPARTRKFVPANALAALQEALGS</sequence>
<keyword evidence="2 9" id="KW-0808">Transferase</keyword>
<dbReference type="PRINTS" id="PR01020">
    <property type="entry name" value="LPSBIOSNTHSS"/>
</dbReference>
<dbReference type="NCBIfam" id="TIGR00125">
    <property type="entry name" value="cyt_tran_rel"/>
    <property type="match status" value="1"/>
</dbReference>
<dbReference type="Pfam" id="PF01467">
    <property type="entry name" value="CTP_transf_like"/>
    <property type="match status" value="1"/>
</dbReference>
<comment type="pathway">
    <text evidence="9">Cofactor biosynthesis; coenzyme A biosynthesis; CoA from (R)-pantothenate: step 4/5.</text>
</comment>
<comment type="subunit">
    <text evidence="9">Homohexamer.</text>
</comment>
<feature type="binding site" evidence="9">
    <location>
        <position position="98"/>
    </location>
    <ligand>
        <name>ATP</name>
        <dbReference type="ChEBI" id="CHEBI:30616"/>
    </ligand>
</feature>
<feature type="binding site" evidence="9">
    <location>
        <position position="17"/>
    </location>
    <ligand>
        <name>ATP</name>
        <dbReference type="ChEBI" id="CHEBI:30616"/>
    </ligand>
</feature>
<dbReference type="NCBIfam" id="TIGR01510">
    <property type="entry name" value="coaD_prev_kdtB"/>
    <property type="match status" value="1"/>
</dbReference>
<comment type="similarity">
    <text evidence="9">Belongs to the bacterial CoaD family.</text>
</comment>
<keyword evidence="5 9" id="KW-0067">ATP-binding</keyword>
<dbReference type="PANTHER" id="PTHR21342">
    <property type="entry name" value="PHOSPHOPANTETHEINE ADENYLYLTRANSFERASE"/>
    <property type="match status" value="1"/>
</dbReference>
<evidence type="ECO:0000256" key="3">
    <source>
        <dbReference type="ARBA" id="ARBA00022695"/>
    </source>
</evidence>
<feature type="binding site" evidence="9">
    <location>
        <begin position="9"/>
        <end position="10"/>
    </location>
    <ligand>
        <name>ATP</name>
        <dbReference type="ChEBI" id="CHEBI:30616"/>
    </ligand>
</feature>
<dbReference type="RefSeq" id="WP_185677325.1">
    <property type="nucleotide sequence ID" value="NZ_JACHVB010000064.1"/>
</dbReference>
<evidence type="ECO:0000256" key="8">
    <source>
        <dbReference type="ARBA" id="ARBA00029346"/>
    </source>
</evidence>
<feature type="binding site" evidence="9">
    <location>
        <begin position="88"/>
        <end position="90"/>
    </location>
    <ligand>
        <name>ATP</name>
        <dbReference type="ChEBI" id="CHEBI:30616"/>
    </ligand>
</feature>
<gene>
    <name evidence="9 11" type="primary">coaD</name>
    <name evidence="11" type="ORF">H5P28_19285</name>
</gene>
<reference evidence="11 12" key="1">
    <citation type="submission" date="2020-07" db="EMBL/GenBank/DDBJ databases">
        <authorList>
            <person name="Feng X."/>
        </authorList>
    </citation>
    <scope>NUCLEOTIDE SEQUENCE [LARGE SCALE GENOMIC DNA]</scope>
    <source>
        <strain evidence="11 12">JCM31066</strain>
    </source>
</reference>